<accession>A0ABR0KJT6</accession>
<dbReference type="Proteomes" id="UP001345013">
    <property type="component" value="Unassembled WGS sequence"/>
</dbReference>
<reference evidence="1 2" key="1">
    <citation type="submission" date="2023-08" db="EMBL/GenBank/DDBJ databases">
        <title>Black Yeasts Isolated from many extreme environments.</title>
        <authorList>
            <person name="Coleine C."/>
            <person name="Stajich J.E."/>
            <person name="Selbmann L."/>
        </authorList>
    </citation>
    <scope>NUCLEOTIDE SEQUENCE [LARGE SCALE GENOMIC DNA]</scope>
    <source>
        <strain evidence="1 2">CCFEE 5885</strain>
    </source>
</reference>
<dbReference type="EMBL" id="JAVRRG010000021">
    <property type="protein sequence ID" value="KAK5096753.1"/>
    <property type="molecule type" value="Genomic_DNA"/>
</dbReference>
<name>A0ABR0KJT6_9EURO</name>
<evidence type="ECO:0000313" key="1">
    <source>
        <dbReference type="EMBL" id="KAK5096753.1"/>
    </source>
</evidence>
<organism evidence="1 2">
    <name type="scientific">Lithohypha guttulata</name>
    <dbReference type="NCBI Taxonomy" id="1690604"/>
    <lineage>
        <taxon>Eukaryota</taxon>
        <taxon>Fungi</taxon>
        <taxon>Dikarya</taxon>
        <taxon>Ascomycota</taxon>
        <taxon>Pezizomycotina</taxon>
        <taxon>Eurotiomycetes</taxon>
        <taxon>Chaetothyriomycetidae</taxon>
        <taxon>Chaetothyriales</taxon>
        <taxon>Trichomeriaceae</taxon>
        <taxon>Lithohypha</taxon>
    </lineage>
</organism>
<keyword evidence="2" id="KW-1185">Reference proteome</keyword>
<gene>
    <name evidence="1" type="ORF">LTR24_002515</name>
</gene>
<proteinExistence type="predicted"/>
<evidence type="ECO:0000313" key="2">
    <source>
        <dbReference type="Proteomes" id="UP001345013"/>
    </source>
</evidence>
<sequence length="69" mass="7984">MITLCEGQIGHEFQNQRYCLTGLQASGQALFWQDQFLRIDKNDKLAVFGDAVAKIYLCERWYATGRCLH</sequence>
<comment type="caution">
    <text evidence="1">The sequence shown here is derived from an EMBL/GenBank/DDBJ whole genome shotgun (WGS) entry which is preliminary data.</text>
</comment>
<protein>
    <submittedName>
        <fullName evidence="1">Uncharacterized protein</fullName>
    </submittedName>
</protein>